<proteinExistence type="predicted"/>
<accession>A0A844YD38</accession>
<comment type="caution">
    <text evidence="7">The sequence shown here is derived from an EMBL/GenBank/DDBJ whole genome shotgun (WGS) entry which is preliminary data.</text>
</comment>
<feature type="domain" description="Sodium/calcium exchanger membrane region" evidence="6">
    <location>
        <begin position="173"/>
        <end position="312"/>
    </location>
</feature>
<feature type="transmembrane region" description="Helical" evidence="5">
    <location>
        <begin position="173"/>
        <end position="194"/>
    </location>
</feature>
<comment type="subcellular location">
    <subcellularLocation>
        <location evidence="1">Membrane</location>
        <topology evidence="1">Multi-pass membrane protein</topology>
    </subcellularLocation>
</comment>
<feature type="transmembrane region" description="Helical" evidence="5">
    <location>
        <begin position="240"/>
        <end position="258"/>
    </location>
</feature>
<evidence type="ECO:0000256" key="1">
    <source>
        <dbReference type="ARBA" id="ARBA00004141"/>
    </source>
</evidence>
<protein>
    <submittedName>
        <fullName evidence="7">Calcium/sodium antiporter</fullName>
    </submittedName>
</protein>
<evidence type="ECO:0000313" key="8">
    <source>
        <dbReference type="Proteomes" id="UP000430272"/>
    </source>
</evidence>
<dbReference type="InterPro" id="IPR004481">
    <property type="entry name" value="K/Na/Ca-exchanger"/>
</dbReference>
<feature type="transmembrane region" description="Helical" evidence="5">
    <location>
        <begin position="109"/>
        <end position="142"/>
    </location>
</feature>
<evidence type="ECO:0000256" key="2">
    <source>
        <dbReference type="ARBA" id="ARBA00022692"/>
    </source>
</evidence>
<dbReference type="PANTHER" id="PTHR10846">
    <property type="entry name" value="SODIUM/POTASSIUM/CALCIUM EXCHANGER"/>
    <property type="match status" value="1"/>
</dbReference>
<organism evidence="7 8">
    <name type="scientific">Qipengyuania pelagi</name>
    <dbReference type="NCBI Taxonomy" id="994320"/>
    <lineage>
        <taxon>Bacteria</taxon>
        <taxon>Pseudomonadati</taxon>
        <taxon>Pseudomonadota</taxon>
        <taxon>Alphaproteobacteria</taxon>
        <taxon>Sphingomonadales</taxon>
        <taxon>Erythrobacteraceae</taxon>
        <taxon>Qipengyuania</taxon>
    </lineage>
</organism>
<dbReference type="Gene3D" id="1.20.1420.30">
    <property type="entry name" value="NCX, central ion-binding region"/>
    <property type="match status" value="1"/>
</dbReference>
<dbReference type="InterPro" id="IPR044880">
    <property type="entry name" value="NCX_ion-bd_dom_sf"/>
</dbReference>
<evidence type="ECO:0000256" key="4">
    <source>
        <dbReference type="ARBA" id="ARBA00023136"/>
    </source>
</evidence>
<evidence type="ECO:0000256" key="5">
    <source>
        <dbReference type="SAM" id="Phobius"/>
    </source>
</evidence>
<evidence type="ECO:0000313" key="7">
    <source>
        <dbReference type="EMBL" id="MXO55143.1"/>
    </source>
</evidence>
<keyword evidence="3 5" id="KW-1133">Transmembrane helix</keyword>
<feature type="transmembrane region" description="Helical" evidence="5">
    <location>
        <begin position="295"/>
        <end position="315"/>
    </location>
</feature>
<feature type="domain" description="Sodium/calcium exchanger membrane region" evidence="6">
    <location>
        <begin position="4"/>
        <end position="144"/>
    </location>
</feature>
<dbReference type="AlphaFoldDB" id="A0A844YD38"/>
<sequence length="316" mass="32024">MAFAVFLVVIGLAALVFGGELLVRGSVLLAVKARLSPLAIGVVVVGFGTSMPELATSVEAVLADAPQLAWGNIVGSNIANTLMILGGAALVSPFVLGGKGTIRDPLVGALAALLLLGATAFAWAGTLLGAAMLLALAIYLVVALKSERTAPVDPELDPESADLTPSGWTRPSLLTIAGLAILIAGGQALVSGSIDLARLVGLSETVIGLTVVAIGTSLPELVASVLAARKGESELAFGNVAGSNLYNILFIGGATMLLAPEPITREMLPLDLGVMTGAALLLLVLAWVAKRVTRWMGALMVLAYAAYLATLVVLAS</sequence>
<dbReference type="Proteomes" id="UP000430272">
    <property type="component" value="Unassembled WGS sequence"/>
</dbReference>
<dbReference type="OrthoDB" id="9794225at2"/>
<dbReference type="PANTHER" id="PTHR10846:SF8">
    <property type="entry name" value="INNER MEMBRANE PROTEIN YRBG"/>
    <property type="match status" value="1"/>
</dbReference>
<name>A0A844YD38_9SPHN</name>
<reference evidence="7 8" key="1">
    <citation type="submission" date="2019-12" db="EMBL/GenBank/DDBJ databases">
        <title>Genomic-based taxomic classification of the family Erythrobacteraceae.</title>
        <authorList>
            <person name="Xu L."/>
        </authorList>
    </citation>
    <scope>NUCLEOTIDE SEQUENCE [LARGE SCALE GENOMIC DNA]</scope>
    <source>
        <strain evidence="7 8">JCM 17468</strain>
    </source>
</reference>
<dbReference type="Pfam" id="PF01699">
    <property type="entry name" value="Na_Ca_ex"/>
    <property type="match status" value="2"/>
</dbReference>
<keyword evidence="2 5" id="KW-0812">Transmembrane</keyword>
<dbReference type="EMBL" id="WTYD01000004">
    <property type="protein sequence ID" value="MXO55143.1"/>
    <property type="molecule type" value="Genomic_DNA"/>
</dbReference>
<dbReference type="GO" id="GO:0005262">
    <property type="term" value="F:calcium channel activity"/>
    <property type="evidence" value="ECO:0007669"/>
    <property type="project" value="TreeGrafter"/>
</dbReference>
<feature type="transmembrane region" description="Helical" evidence="5">
    <location>
        <begin position="78"/>
        <end position="97"/>
    </location>
</feature>
<gene>
    <name evidence="7" type="ORF">GRI47_14155</name>
</gene>
<dbReference type="RefSeq" id="WP_160662012.1">
    <property type="nucleotide sequence ID" value="NZ_BAABDV010000004.1"/>
</dbReference>
<keyword evidence="4 5" id="KW-0472">Membrane</keyword>
<evidence type="ECO:0000256" key="3">
    <source>
        <dbReference type="ARBA" id="ARBA00022989"/>
    </source>
</evidence>
<dbReference type="GO" id="GO:0006874">
    <property type="term" value="P:intracellular calcium ion homeostasis"/>
    <property type="evidence" value="ECO:0007669"/>
    <property type="project" value="TreeGrafter"/>
</dbReference>
<evidence type="ECO:0000259" key="6">
    <source>
        <dbReference type="Pfam" id="PF01699"/>
    </source>
</evidence>
<feature type="transmembrane region" description="Helical" evidence="5">
    <location>
        <begin position="270"/>
        <end position="289"/>
    </location>
</feature>
<dbReference type="GO" id="GO:0008273">
    <property type="term" value="F:calcium, potassium:sodium antiporter activity"/>
    <property type="evidence" value="ECO:0007669"/>
    <property type="project" value="TreeGrafter"/>
</dbReference>
<dbReference type="GO" id="GO:0005886">
    <property type="term" value="C:plasma membrane"/>
    <property type="evidence" value="ECO:0007669"/>
    <property type="project" value="TreeGrafter"/>
</dbReference>
<dbReference type="InterPro" id="IPR004837">
    <property type="entry name" value="NaCa_Exmemb"/>
</dbReference>
<dbReference type="NCBIfam" id="TIGR00367">
    <property type="entry name" value="calcium/sodium antiporter"/>
    <property type="match status" value="1"/>
</dbReference>
<keyword evidence="8" id="KW-1185">Reference proteome</keyword>
<feature type="transmembrane region" description="Helical" evidence="5">
    <location>
        <begin position="206"/>
        <end position="228"/>
    </location>
</feature>